<organism evidence="1">
    <name type="scientific">marine sediment metagenome</name>
    <dbReference type="NCBI Taxonomy" id="412755"/>
    <lineage>
        <taxon>unclassified sequences</taxon>
        <taxon>metagenomes</taxon>
        <taxon>ecological metagenomes</taxon>
    </lineage>
</organism>
<proteinExistence type="predicted"/>
<gene>
    <name evidence="1" type="ORF">LCGC14_2972370</name>
</gene>
<accession>A0A0F9A0A7</accession>
<comment type="caution">
    <text evidence="1">The sequence shown here is derived from an EMBL/GenBank/DDBJ whole genome shotgun (WGS) entry which is preliminary data.</text>
</comment>
<reference evidence="1" key="1">
    <citation type="journal article" date="2015" name="Nature">
        <title>Complex archaea that bridge the gap between prokaryotes and eukaryotes.</title>
        <authorList>
            <person name="Spang A."/>
            <person name="Saw J.H."/>
            <person name="Jorgensen S.L."/>
            <person name="Zaremba-Niedzwiedzka K."/>
            <person name="Martijn J."/>
            <person name="Lind A.E."/>
            <person name="van Eijk R."/>
            <person name="Schleper C."/>
            <person name="Guy L."/>
            <person name="Ettema T.J."/>
        </authorList>
    </citation>
    <scope>NUCLEOTIDE SEQUENCE</scope>
</reference>
<protein>
    <submittedName>
        <fullName evidence="1">Uncharacterized protein</fullName>
    </submittedName>
</protein>
<dbReference type="EMBL" id="LAZR01060463">
    <property type="protein sequence ID" value="KKK65616.1"/>
    <property type="molecule type" value="Genomic_DNA"/>
</dbReference>
<name>A0A0F9A0A7_9ZZZZ</name>
<dbReference type="AlphaFoldDB" id="A0A0F9A0A7"/>
<sequence length="103" mass="11367">MTTIEDAAVASIRESTDTKCDCGEVRHHPGANYYVTVIDGPRWRCLAGPFTNHADALRMVKSTRDKAQELDLKAAFYVFGTTAMAQSYTKPGILNQYLGKVIP</sequence>
<evidence type="ECO:0000313" key="1">
    <source>
        <dbReference type="EMBL" id="KKK65616.1"/>
    </source>
</evidence>